<comment type="pathway">
    <text evidence="2">Carbohydrate degradation; pentose phosphate pathway; D-glyceraldehyde 3-phosphate and beta-D-fructose 6-phosphate from D-ribose 5-phosphate and D-xylulose 5-phosphate (non-oxidative stage): step 2/3.</text>
</comment>
<dbReference type="OrthoDB" id="1711136at2759"/>
<dbReference type="EMBL" id="QJNU01000182">
    <property type="protein sequence ID" value="RYP05089.1"/>
    <property type="molecule type" value="Genomic_DNA"/>
</dbReference>
<comment type="catalytic activity">
    <reaction evidence="2">
        <text>D-sedoheptulose 7-phosphate + D-glyceraldehyde 3-phosphate = D-erythrose 4-phosphate + beta-D-fructose 6-phosphate</text>
        <dbReference type="Rhea" id="RHEA:17053"/>
        <dbReference type="ChEBI" id="CHEBI:16897"/>
        <dbReference type="ChEBI" id="CHEBI:57483"/>
        <dbReference type="ChEBI" id="CHEBI:57634"/>
        <dbReference type="ChEBI" id="CHEBI:59776"/>
        <dbReference type="EC" id="2.2.1.2"/>
    </reaction>
</comment>
<dbReference type="STRING" id="155417.A0A4V1XB57"/>
<keyword evidence="2" id="KW-0570">Pentose shunt</keyword>
<comment type="function">
    <text evidence="2">Catalyzes the rate-limiting step of the non-oxidative phase in the pentose phosphate pathway. Catalyzes the reversible conversion of sedheptulose-7-phosphate and D-glyceraldehyde 3-phosphate into erythrose-4-phosphate and beta-D-fructose 6-phosphate.</text>
</comment>
<dbReference type="EC" id="2.2.1.2" evidence="2"/>
<dbReference type="PANTHER" id="PTHR10683">
    <property type="entry name" value="TRANSALDOLASE"/>
    <property type="match status" value="1"/>
</dbReference>
<dbReference type="InterPro" id="IPR013785">
    <property type="entry name" value="Aldolase_TIM"/>
</dbReference>
<reference evidence="3 4" key="1">
    <citation type="submission" date="2018-06" db="EMBL/GenBank/DDBJ databases">
        <title>Complete Genomes of Monosporascus.</title>
        <authorList>
            <person name="Robinson A.J."/>
            <person name="Natvig D.O."/>
        </authorList>
    </citation>
    <scope>NUCLEOTIDE SEQUENCE [LARGE SCALE GENOMIC DNA]</scope>
    <source>
        <strain evidence="3 4">CBS 110550</strain>
    </source>
</reference>
<dbReference type="UniPathway" id="UPA00115">
    <property type="reaction ID" value="UER00414"/>
</dbReference>
<dbReference type="GO" id="GO:0005975">
    <property type="term" value="P:carbohydrate metabolic process"/>
    <property type="evidence" value="ECO:0007669"/>
    <property type="project" value="InterPro"/>
</dbReference>
<keyword evidence="1" id="KW-0704">Schiff base</keyword>
<organism evidence="3 4">
    <name type="scientific">Monosporascus ibericus</name>
    <dbReference type="NCBI Taxonomy" id="155417"/>
    <lineage>
        <taxon>Eukaryota</taxon>
        <taxon>Fungi</taxon>
        <taxon>Dikarya</taxon>
        <taxon>Ascomycota</taxon>
        <taxon>Pezizomycotina</taxon>
        <taxon>Sordariomycetes</taxon>
        <taxon>Xylariomycetidae</taxon>
        <taxon>Xylariales</taxon>
        <taxon>Xylariales incertae sedis</taxon>
        <taxon>Monosporascus</taxon>
    </lineage>
</organism>
<dbReference type="InterPro" id="IPR018225">
    <property type="entry name" value="Transaldolase_AS"/>
</dbReference>
<proteinExistence type="predicted"/>
<dbReference type="Proteomes" id="UP000293360">
    <property type="component" value="Unassembled WGS sequence"/>
</dbReference>
<dbReference type="GO" id="GO:0009052">
    <property type="term" value="P:pentose-phosphate shunt, non-oxidative branch"/>
    <property type="evidence" value="ECO:0007669"/>
    <property type="project" value="TreeGrafter"/>
</dbReference>
<keyword evidence="4" id="KW-1185">Reference proteome</keyword>
<evidence type="ECO:0000256" key="1">
    <source>
        <dbReference type="ARBA" id="ARBA00023270"/>
    </source>
</evidence>
<dbReference type="GO" id="GO:0004801">
    <property type="term" value="F:transaldolase activity"/>
    <property type="evidence" value="ECO:0007669"/>
    <property type="project" value="UniProtKB-EC"/>
</dbReference>
<dbReference type="InterPro" id="IPR001585">
    <property type="entry name" value="TAL/FSA"/>
</dbReference>
<sequence>MPLQTTTAAQAHSLPELHLRRRELLANLAILQHSAATGFSTGASWAAGRLETAEAELEVLRADVLHRGLLTYEPKTGEGFKALLYSVFGGLVAEVFEGLVSKLLEMGSAPQTLLDVLRAHSAVDCDTFDPEVPSKLGPFVDCTSNQAIAYHELIRVDGEGKQVHAQLIQDAIAFAAVKKQVYAEVDTAELAVEVMMVKLALRIVPHLTGYSHIQTNPKYSYSKQKTIENAQRIMAAFKELDPTYNTKRVCIKIPATWEGMQACRELEGRGIATLATTMFCMEQAALASHVGCTYIAPYINELRVHFDAGYVDENKAFDFCGSAQRYYEKIGSRTRVLPASLTSVQEVMRLAGAHHITVAPPLLTKLAETPANPWEGDTGSVFSRDHGADEGVFGDYGRIVEDEGGWRLAFTRSLGGRAEGKIVQAINIFCEKQEGLEGLARR</sequence>
<comment type="caution">
    <text evidence="3">The sequence shown here is derived from an EMBL/GenBank/DDBJ whole genome shotgun (WGS) entry which is preliminary data.</text>
</comment>
<evidence type="ECO:0000256" key="2">
    <source>
        <dbReference type="RuleBase" id="RU000501"/>
    </source>
</evidence>
<accession>A0A4V1XB57</accession>
<evidence type="ECO:0000313" key="4">
    <source>
        <dbReference type="Proteomes" id="UP000293360"/>
    </source>
</evidence>
<evidence type="ECO:0000313" key="3">
    <source>
        <dbReference type="EMBL" id="RYP05089.1"/>
    </source>
</evidence>
<dbReference type="Gene3D" id="3.20.20.70">
    <property type="entry name" value="Aldolase class I"/>
    <property type="match status" value="1"/>
</dbReference>
<keyword evidence="2" id="KW-0808">Transferase</keyword>
<gene>
    <name evidence="3" type="ORF">DL764_004050</name>
</gene>
<protein>
    <recommendedName>
        <fullName evidence="2">Transaldolase</fullName>
        <ecNumber evidence="2">2.2.1.2</ecNumber>
    </recommendedName>
</protein>
<dbReference type="Pfam" id="PF00923">
    <property type="entry name" value="TAL_FSA"/>
    <property type="match status" value="1"/>
</dbReference>
<dbReference type="AlphaFoldDB" id="A0A4V1XB57"/>
<dbReference type="SUPFAM" id="SSF51569">
    <property type="entry name" value="Aldolase"/>
    <property type="match status" value="1"/>
</dbReference>
<dbReference type="PROSITE" id="PS00958">
    <property type="entry name" value="TRANSALDOLASE_2"/>
    <property type="match status" value="1"/>
</dbReference>
<dbReference type="PANTHER" id="PTHR10683:SF34">
    <property type="entry name" value="TRANSALDOLASE"/>
    <property type="match status" value="1"/>
</dbReference>
<name>A0A4V1XB57_9PEZI</name>